<dbReference type="SUPFAM" id="SSF88946">
    <property type="entry name" value="Sigma2 domain of RNA polymerase sigma factors"/>
    <property type="match status" value="1"/>
</dbReference>
<dbReference type="eggNOG" id="COG1595">
    <property type="taxonomic scope" value="Bacteria"/>
</dbReference>
<organism evidence="2 3">
    <name type="scientific">Octadecabacter arcticus 238</name>
    <dbReference type="NCBI Taxonomy" id="391616"/>
    <lineage>
        <taxon>Bacteria</taxon>
        <taxon>Pseudomonadati</taxon>
        <taxon>Pseudomonadota</taxon>
        <taxon>Alphaproteobacteria</taxon>
        <taxon>Rhodobacterales</taxon>
        <taxon>Roseobacteraceae</taxon>
        <taxon>Octadecabacter</taxon>
    </lineage>
</organism>
<proteinExistence type="predicted"/>
<keyword evidence="1" id="KW-0812">Transmembrane</keyword>
<protein>
    <submittedName>
        <fullName evidence="2">Uncharacterized protein</fullName>
    </submittedName>
</protein>
<keyword evidence="1" id="KW-1133">Transmembrane helix</keyword>
<dbReference type="HOGENOM" id="CLU_1218755_0_0_5"/>
<dbReference type="Proteomes" id="UP000004688">
    <property type="component" value="Chromosome"/>
</dbReference>
<accession>M9RIE8</accession>
<reference evidence="2 3" key="1">
    <citation type="journal article" date="2013" name="PLoS ONE">
        <title>Poles Apart: Arctic and Antarctic Octadecabacter strains Share High Genome Plasticity and a New Type of Xanthorhodopsin.</title>
        <authorList>
            <person name="Vollmers J."/>
            <person name="Voget S."/>
            <person name="Dietrich S."/>
            <person name="Gollnow K."/>
            <person name="Smits M."/>
            <person name="Meyer K."/>
            <person name="Brinkhoff T."/>
            <person name="Simon M."/>
            <person name="Daniel R."/>
        </authorList>
    </citation>
    <scope>NUCLEOTIDE SEQUENCE [LARGE SCALE GENOMIC DNA]</scope>
    <source>
        <strain evidence="2 3">238</strain>
    </source>
</reference>
<evidence type="ECO:0000313" key="2">
    <source>
        <dbReference type="EMBL" id="AGI71533.1"/>
    </source>
</evidence>
<dbReference type="InterPro" id="IPR013325">
    <property type="entry name" value="RNA_pol_sigma_r2"/>
</dbReference>
<dbReference type="InterPro" id="IPR036388">
    <property type="entry name" value="WH-like_DNA-bd_sf"/>
</dbReference>
<dbReference type="GO" id="GO:0003700">
    <property type="term" value="F:DNA-binding transcription factor activity"/>
    <property type="evidence" value="ECO:0007669"/>
    <property type="project" value="InterPro"/>
</dbReference>
<dbReference type="STRING" id="391616.OA238_c13790"/>
<keyword evidence="1" id="KW-0472">Membrane</keyword>
<dbReference type="AlphaFoldDB" id="M9RIE8"/>
<keyword evidence="3" id="KW-1185">Reference proteome</keyword>
<evidence type="ECO:0000256" key="1">
    <source>
        <dbReference type="SAM" id="Phobius"/>
    </source>
</evidence>
<gene>
    <name evidence="2" type="ORF">OA238_c13790</name>
</gene>
<dbReference type="Gene3D" id="1.10.1740.10">
    <property type="match status" value="1"/>
</dbReference>
<dbReference type="KEGG" id="oar:OA238_c13790"/>
<feature type="transmembrane region" description="Helical" evidence="1">
    <location>
        <begin position="142"/>
        <end position="163"/>
    </location>
</feature>
<evidence type="ECO:0000313" key="3">
    <source>
        <dbReference type="Proteomes" id="UP000004688"/>
    </source>
</evidence>
<dbReference type="GO" id="GO:0006352">
    <property type="term" value="P:DNA-templated transcription initiation"/>
    <property type="evidence" value="ECO:0007669"/>
    <property type="project" value="InterPro"/>
</dbReference>
<dbReference type="Gene3D" id="1.10.10.10">
    <property type="entry name" value="Winged helix-like DNA-binding domain superfamily/Winged helix DNA-binding domain"/>
    <property type="match status" value="1"/>
</dbReference>
<sequence length="227" mass="26003">MMQDTVLKALVNIDKFNPETNMRAWRFTILRINFHSSCRTLNRENADVDNFFSNKISVKLDRDGRLQFMDFKITFDQLHDEQREALILVGVSGFSYEDAGQIDPDTELGQRLREGTDGQCHDGLYRNPQFANMTAAKWFYTLWVYISLVLTLALLTVGGLAIYPTTKEQRCWVHKMANITGAMPNPMHEKAKAGLQDICPLRHASMSCWVIDGGNKKGGRRRLRSVR</sequence>
<name>M9RIE8_9RHOB</name>
<dbReference type="EMBL" id="CP003742">
    <property type="protein sequence ID" value="AGI71533.1"/>
    <property type="molecule type" value="Genomic_DNA"/>
</dbReference>